<accession>B8D4R5</accession>
<protein>
    <submittedName>
        <fullName evidence="1">Uncharacterized protein</fullName>
    </submittedName>
</protein>
<dbReference type="AlphaFoldDB" id="B8D4R5"/>
<proteinExistence type="predicted"/>
<reference evidence="1 2" key="1">
    <citation type="journal article" date="2009" name="J. Bacteriol.">
        <title>Complete genome sequence of the anaerobic, protein-degrading hyperthermophilic crenarchaeon Desulfurococcus kamchatkensis.</title>
        <authorList>
            <person name="Ravin N.V."/>
            <person name="Mardanov A.V."/>
            <person name="Beletsky A.V."/>
            <person name="Kublanov I.V."/>
            <person name="Kolganova T.V."/>
            <person name="Lebedinsky A.V."/>
            <person name="Chernyh N.A."/>
            <person name="Bonch-Osmolovskaya E.A."/>
            <person name="Skryabin K.G."/>
        </authorList>
    </citation>
    <scope>NUCLEOTIDE SEQUENCE [LARGE SCALE GENOMIC DNA]</scope>
    <source>
        <strain evidence="2">DSM 18924 / JCM 16383 / VKM B-2413 / 1221n</strain>
    </source>
</reference>
<name>B8D4R5_DESA1</name>
<dbReference type="Proteomes" id="UP000006903">
    <property type="component" value="Chromosome"/>
</dbReference>
<dbReference type="HOGENOM" id="CLU_3245192_0_0_2"/>
<dbReference type="EMBL" id="CP001140">
    <property type="protein sequence ID" value="ACL11096.1"/>
    <property type="molecule type" value="Genomic_DNA"/>
</dbReference>
<organism evidence="1 2">
    <name type="scientific">Desulfurococcus amylolyticus (strain DSM 18924 / JCM 16383 / VKM B-2413 / 1221n)</name>
    <name type="common">Desulfurococcus kamchatkensis</name>
    <dbReference type="NCBI Taxonomy" id="490899"/>
    <lineage>
        <taxon>Archaea</taxon>
        <taxon>Thermoproteota</taxon>
        <taxon>Thermoprotei</taxon>
        <taxon>Desulfurococcales</taxon>
        <taxon>Desulfurococcaceae</taxon>
        <taxon>Desulfurococcus</taxon>
    </lineage>
</organism>
<evidence type="ECO:0000313" key="2">
    <source>
        <dbReference type="Proteomes" id="UP000006903"/>
    </source>
</evidence>
<evidence type="ECO:0000313" key="1">
    <source>
        <dbReference type="EMBL" id="ACL11096.1"/>
    </source>
</evidence>
<gene>
    <name evidence="1" type="ordered locus">DKAM_0770</name>
</gene>
<sequence>MGSWVVVEPNGTRLPSRVTRPGIGATLPLPRWVFEEGVPAGD</sequence>
<dbReference type="KEGG" id="dka:DKAM_0770"/>